<dbReference type="RefSeq" id="WP_016194705.1">
    <property type="nucleotide sequence ID" value="NZ_AQPN01000054.1"/>
</dbReference>
<keyword evidence="1" id="KW-0472">Membrane</keyword>
<protein>
    <submittedName>
        <fullName evidence="2">Uncharacterized protein</fullName>
    </submittedName>
</protein>
<keyword evidence="1" id="KW-1133">Transmembrane helix</keyword>
<dbReference type="EMBL" id="AQPN01000054">
    <property type="protein sequence ID" value="EOR95357.1"/>
    <property type="molecule type" value="Genomic_DNA"/>
</dbReference>
<evidence type="ECO:0000256" key="1">
    <source>
        <dbReference type="SAM" id="Phobius"/>
    </source>
</evidence>
<dbReference type="Proteomes" id="UP000014174">
    <property type="component" value="Unassembled WGS sequence"/>
</dbReference>
<evidence type="ECO:0000313" key="2">
    <source>
        <dbReference type="EMBL" id="EOR95357.1"/>
    </source>
</evidence>
<sequence length="83" mass="9881">MKYLETILILFAIWRSTSFVSITAYAGMVVLIQPDNYTPNFPFKPFKSQRRPIPNSHSLEFYYPKKFTLFQHELYPEINEKTS</sequence>
<organism evidence="2 3">
    <name type="scientific">Arcticibacter svalbardensis MN12-7</name>
    <dbReference type="NCBI Taxonomy" id="1150600"/>
    <lineage>
        <taxon>Bacteria</taxon>
        <taxon>Pseudomonadati</taxon>
        <taxon>Bacteroidota</taxon>
        <taxon>Sphingobacteriia</taxon>
        <taxon>Sphingobacteriales</taxon>
        <taxon>Sphingobacteriaceae</taxon>
        <taxon>Arcticibacter</taxon>
    </lineage>
</organism>
<keyword evidence="1" id="KW-0812">Transmembrane</keyword>
<proteinExistence type="predicted"/>
<name>R9GU18_9SPHI</name>
<reference evidence="2 3" key="1">
    <citation type="journal article" date="2013" name="Genome Announc.">
        <title>Draft Genome Sequence of Arcticibacter svalbardensis Strain MN12-7T, a Member of the Family Sphingobacteriaceae Isolated from an Arctic Soil Sample.</title>
        <authorList>
            <person name="Shivaji S."/>
            <person name="Ara S."/>
            <person name="Prasad S."/>
            <person name="Manasa B.P."/>
            <person name="Begum Z."/>
            <person name="Singh A."/>
            <person name="Kumar Pinnaka A."/>
        </authorList>
    </citation>
    <scope>NUCLEOTIDE SEQUENCE [LARGE SCALE GENOMIC DNA]</scope>
    <source>
        <strain evidence="2 3">MN12-7</strain>
    </source>
</reference>
<feature type="transmembrane region" description="Helical" evidence="1">
    <location>
        <begin position="7"/>
        <end position="32"/>
    </location>
</feature>
<dbReference type="AlphaFoldDB" id="R9GU18"/>
<gene>
    <name evidence="2" type="ORF">ADIARSV_1469</name>
</gene>
<keyword evidence="3" id="KW-1185">Reference proteome</keyword>
<accession>R9GU18</accession>
<evidence type="ECO:0000313" key="3">
    <source>
        <dbReference type="Proteomes" id="UP000014174"/>
    </source>
</evidence>
<comment type="caution">
    <text evidence="2">The sequence shown here is derived from an EMBL/GenBank/DDBJ whole genome shotgun (WGS) entry which is preliminary data.</text>
</comment>
<dbReference type="STRING" id="1150600.ADIARSV_1469"/>